<evidence type="ECO:0000256" key="1">
    <source>
        <dbReference type="SAM" id="MobiDB-lite"/>
    </source>
</evidence>
<reference evidence="2 3" key="1">
    <citation type="submission" date="2020-10" db="EMBL/GenBank/DDBJ databases">
        <title>The Coptis chinensis genome and diversification of protoberbering-type alkaloids.</title>
        <authorList>
            <person name="Wang B."/>
            <person name="Shu S."/>
            <person name="Song C."/>
            <person name="Liu Y."/>
        </authorList>
    </citation>
    <scope>NUCLEOTIDE SEQUENCE [LARGE SCALE GENOMIC DNA]</scope>
    <source>
        <strain evidence="2">HL-2020</strain>
        <tissue evidence="2">Leaf</tissue>
    </source>
</reference>
<dbReference type="AlphaFoldDB" id="A0A835HGK9"/>
<evidence type="ECO:0000313" key="3">
    <source>
        <dbReference type="Proteomes" id="UP000631114"/>
    </source>
</evidence>
<feature type="region of interest" description="Disordered" evidence="1">
    <location>
        <begin position="16"/>
        <end position="55"/>
    </location>
</feature>
<accession>A0A835HGK9</accession>
<protein>
    <submittedName>
        <fullName evidence="2">Uncharacterized protein</fullName>
    </submittedName>
</protein>
<keyword evidence="3" id="KW-1185">Reference proteome</keyword>
<dbReference type="Proteomes" id="UP000631114">
    <property type="component" value="Unassembled WGS sequence"/>
</dbReference>
<organism evidence="2 3">
    <name type="scientific">Coptis chinensis</name>
    <dbReference type="NCBI Taxonomy" id="261450"/>
    <lineage>
        <taxon>Eukaryota</taxon>
        <taxon>Viridiplantae</taxon>
        <taxon>Streptophyta</taxon>
        <taxon>Embryophyta</taxon>
        <taxon>Tracheophyta</taxon>
        <taxon>Spermatophyta</taxon>
        <taxon>Magnoliopsida</taxon>
        <taxon>Ranunculales</taxon>
        <taxon>Ranunculaceae</taxon>
        <taxon>Coptidoideae</taxon>
        <taxon>Coptis</taxon>
    </lineage>
</organism>
<evidence type="ECO:0000313" key="2">
    <source>
        <dbReference type="EMBL" id="KAF9598024.1"/>
    </source>
</evidence>
<gene>
    <name evidence="2" type="ORF">IFM89_023596</name>
</gene>
<name>A0A835HGK9_9MAGN</name>
<dbReference type="EMBL" id="JADFTS010000007">
    <property type="protein sequence ID" value="KAF9598024.1"/>
    <property type="molecule type" value="Genomic_DNA"/>
</dbReference>
<sequence length="193" mass="21520">MPVPCIREIRFLVGAQRKRERSSSASPGTKASAGRLGEAGESASPSTREGEAAQERGKKKFCIGVVRLEQEGSSYNFGYYKKKGVYPSPLVSFHFRRSGTHLEGGAHDIDSNPLTSRCISEIHHNMCICLFFLGNLQVQEASSVQWVPSLQQFCSLGLKMFQPCNQLWLCNGQCFTEKELLGCILLYHMCLHK</sequence>
<comment type="caution">
    <text evidence="2">The sequence shown here is derived from an EMBL/GenBank/DDBJ whole genome shotgun (WGS) entry which is preliminary data.</text>
</comment>
<proteinExistence type="predicted"/>